<feature type="compositionally biased region" description="Low complexity" evidence="1">
    <location>
        <begin position="19"/>
        <end position="31"/>
    </location>
</feature>
<evidence type="ECO:0000256" key="1">
    <source>
        <dbReference type="SAM" id="MobiDB-lite"/>
    </source>
</evidence>
<reference evidence="2 3" key="1">
    <citation type="submission" date="2024-10" db="EMBL/GenBank/DDBJ databases">
        <title>Updated reference genomes for cyclostephanoid diatoms.</title>
        <authorList>
            <person name="Roberts W.R."/>
            <person name="Alverson A.J."/>
        </authorList>
    </citation>
    <scope>NUCLEOTIDE SEQUENCE [LARGE SCALE GENOMIC DNA]</scope>
    <source>
        <strain evidence="2 3">AJA232-27</strain>
    </source>
</reference>
<dbReference type="AlphaFoldDB" id="A0ABD3N7Q3"/>
<evidence type="ECO:0000313" key="2">
    <source>
        <dbReference type="EMBL" id="KAL3772066.1"/>
    </source>
</evidence>
<feature type="region of interest" description="Disordered" evidence="1">
    <location>
        <begin position="188"/>
        <end position="211"/>
    </location>
</feature>
<dbReference type="Proteomes" id="UP001530293">
    <property type="component" value="Unassembled WGS sequence"/>
</dbReference>
<dbReference type="EMBL" id="JALLBG020000017">
    <property type="protein sequence ID" value="KAL3772066.1"/>
    <property type="molecule type" value="Genomic_DNA"/>
</dbReference>
<protein>
    <submittedName>
        <fullName evidence="2">Uncharacterized protein</fullName>
    </submittedName>
</protein>
<organism evidence="2 3">
    <name type="scientific">Discostella pseudostelligera</name>
    <dbReference type="NCBI Taxonomy" id="259834"/>
    <lineage>
        <taxon>Eukaryota</taxon>
        <taxon>Sar</taxon>
        <taxon>Stramenopiles</taxon>
        <taxon>Ochrophyta</taxon>
        <taxon>Bacillariophyta</taxon>
        <taxon>Coscinodiscophyceae</taxon>
        <taxon>Thalassiosirophycidae</taxon>
        <taxon>Stephanodiscales</taxon>
        <taxon>Stephanodiscaceae</taxon>
        <taxon>Discostella</taxon>
    </lineage>
</organism>
<sequence length="266" mass="28508">MSSTENAPAAAPRRGKFLSAPAPSFQSSAAPNAPPPPSQTRGKFLGKIPATSATNLLAASTGSSAGDADHDSIDNLRAYVHSCKVAAASRRKLISAQRQTVIDDMDAAENIVLSLLDIASDVAGALSDMTTAKSKKRHEERSIEEDRNVEDTFEDLTAKVRSSGAVYLAGVKCLHKLLAPHSNYVKSLNKPGGEDNADDKVNSHNRSGAPNNAFSKIVAESISNMHAVRVKQRLAIERCEILREMIRLHDEETRGEEGSHNNDTGK</sequence>
<feature type="region of interest" description="Disordered" evidence="1">
    <location>
        <begin position="1"/>
        <end position="45"/>
    </location>
</feature>
<name>A0ABD3N7Q3_9STRA</name>
<evidence type="ECO:0000313" key="3">
    <source>
        <dbReference type="Proteomes" id="UP001530293"/>
    </source>
</evidence>
<keyword evidence="3" id="KW-1185">Reference proteome</keyword>
<accession>A0ABD3N7Q3</accession>
<comment type="caution">
    <text evidence="2">The sequence shown here is derived from an EMBL/GenBank/DDBJ whole genome shotgun (WGS) entry which is preliminary data.</text>
</comment>
<gene>
    <name evidence="2" type="ORF">ACHAWU_008088</name>
</gene>
<proteinExistence type="predicted"/>